<evidence type="ECO:0000256" key="1">
    <source>
        <dbReference type="SAM" id="MobiDB-lite"/>
    </source>
</evidence>
<sequence length="132" mass="14432">MSDVRIPYNALVLVADGEKALFLRNKGDAINLNLTIDPALEEDNSGSERRAVTQSDLQSSGEDGFAADVAERLFKAANDNVFDQLVVVAGPNLLGVLRKEMHQEVTRRIVGEVPKTLTTRDLGDIEKVLSVR</sequence>
<evidence type="ECO:0000313" key="3">
    <source>
        <dbReference type="Proteomes" id="UP000602745"/>
    </source>
</evidence>
<comment type="caution">
    <text evidence="2">The sequence shown here is derived from an EMBL/GenBank/DDBJ whole genome shotgun (WGS) entry which is preliminary data.</text>
</comment>
<keyword evidence="3" id="KW-1185">Reference proteome</keyword>
<accession>A0A8J2YLF3</accession>
<evidence type="ECO:0000313" key="2">
    <source>
        <dbReference type="EMBL" id="GGE50889.1"/>
    </source>
</evidence>
<reference evidence="2" key="1">
    <citation type="journal article" date="2014" name="Int. J. Syst. Evol. Microbiol.">
        <title>Complete genome sequence of Corynebacterium casei LMG S-19264T (=DSM 44701T), isolated from a smear-ripened cheese.</title>
        <authorList>
            <consortium name="US DOE Joint Genome Institute (JGI-PGF)"/>
            <person name="Walter F."/>
            <person name="Albersmeier A."/>
            <person name="Kalinowski J."/>
            <person name="Ruckert C."/>
        </authorList>
    </citation>
    <scope>NUCLEOTIDE SEQUENCE</scope>
    <source>
        <strain evidence="2">CCM 7684</strain>
    </source>
</reference>
<organism evidence="2 3">
    <name type="scientific">Agaricicola taiwanensis</name>
    <dbReference type="NCBI Taxonomy" id="591372"/>
    <lineage>
        <taxon>Bacteria</taxon>
        <taxon>Pseudomonadati</taxon>
        <taxon>Pseudomonadota</taxon>
        <taxon>Alphaproteobacteria</taxon>
        <taxon>Rhodobacterales</taxon>
        <taxon>Paracoccaceae</taxon>
        <taxon>Agaricicola</taxon>
    </lineage>
</organism>
<feature type="region of interest" description="Disordered" evidence="1">
    <location>
        <begin position="42"/>
        <end position="61"/>
    </location>
</feature>
<dbReference type="RefSeq" id="WP_188410610.1">
    <property type="nucleotide sequence ID" value="NZ_BMCP01000004.1"/>
</dbReference>
<name>A0A8J2YLF3_9RHOB</name>
<dbReference type="Proteomes" id="UP000602745">
    <property type="component" value="Unassembled WGS sequence"/>
</dbReference>
<reference evidence="2" key="2">
    <citation type="submission" date="2020-09" db="EMBL/GenBank/DDBJ databases">
        <authorList>
            <person name="Sun Q."/>
            <person name="Sedlacek I."/>
        </authorList>
    </citation>
    <scope>NUCLEOTIDE SEQUENCE</scope>
    <source>
        <strain evidence="2">CCM 7684</strain>
    </source>
</reference>
<protein>
    <submittedName>
        <fullName evidence="2">Host attachment protein</fullName>
    </submittedName>
</protein>
<gene>
    <name evidence="2" type="ORF">GCM10007276_29900</name>
</gene>
<dbReference type="Pfam" id="PF18856">
    <property type="entry name" value="baeRF_family12"/>
    <property type="match status" value="1"/>
</dbReference>
<dbReference type="EMBL" id="BMCP01000004">
    <property type="protein sequence ID" value="GGE50889.1"/>
    <property type="molecule type" value="Genomic_DNA"/>
</dbReference>
<proteinExistence type="predicted"/>
<dbReference type="InterPro" id="IPR041374">
    <property type="entry name" value="BaeRF_family12"/>
</dbReference>
<dbReference type="AlphaFoldDB" id="A0A8J2YLF3"/>
<feature type="compositionally biased region" description="Polar residues" evidence="1">
    <location>
        <begin position="52"/>
        <end position="61"/>
    </location>
</feature>